<dbReference type="InterPro" id="IPR000801">
    <property type="entry name" value="Esterase-like"/>
</dbReference>
<accession>F2JNU3</accession>
<dbReference type="InterPro" id="IPR029058">
    <property type="entry name" value="AB_hydrolase_fold"/>
</dbReference>
<keyword evidence="2" id="KW-1185">Reference proteome</keyword>
<dbReference type="Pfam" id="PF00756">
    <property type="entry name" value="Esterase"/>
    <property type="match status" value="1"/>
</dbReference>
<dbReference type="PANTHER" id="PTHR48098:SF1">
    <property type="entry name" value="DIACYLGLYCEROL ACYLTRANSFERASE_MYCOLYLTRANSFERASE AG85A"/>
    <property type="match status" value="1"/>
</dbReference>
<dbReference type="Proteomes" id="UP000008467">
    <property type="component" value="Chromosome"/>
</dbReference>
<dbReference type="AlphaFoldDB" id="F2JNU3"/>
<reference evidence="1 2" key="1">
    <citation type="journal article" date="2011" name="J. Bacteriol.">
        <title>Complete genome sequence of the cellulose-degrading bacterium Cellulosilyticum lentocellum.</title>
        <authorList>
            <consortium name="US DOE Joint Genome Institute"/>
            <person name="Miller D.A."/>
            <person name="Suen G."/>
            <person name="Bruce D."/>
            <person name="Copeland A."/>
            <person name="Cheng J.F."/>
            <person name="Detter C."/>
            <person name="Goodwin L.A."/>
            <person name="Han C.S."/>
            <person name="Hauser L.J."/>
            <person name="Land M.L."/>
            <person name="Lapidus A."/>
            <person name="Lucas S."/>
            <person name="Meincke L."/>
            <person name="Pitluck S."/>
            <person name="Tapia R."/>
            <person name="Teshima H."/>
            <person name="Woyke T."/>
            <person name="Fox B.G."/>
            <person name="Angert E.R."/>
            <person name="Currie C.R."/>
        </authorList>
    </citation>
    <scope>NUCLEOTIDE SEQUENCE [LARGE SCALE GENOMIC DNA]</scope>
    <source>
        <strain evidence="2">ATCC 49066 / DSM 5427 / NCIMB 11756 / RHM5</strain>
    </source>
</reference>
<dbReference type="InterPro" id="IPR050583">
    <property type="entry name" value="Mycobacterial_A85_antigen"/>
</dbReference>
<organism evidence="1 2">
    <name type="scientific">Cellulosilyticum lentocellum (strain ATCC 49066 / DSM 5427 / NCIMB 11756 / RHM5)</name>
    <name type="common">Clostridium lentocellum</name>
    <dbReference type="NCBI Taxonomy" id="642492"/>
    <lineage>
        <taxon>Bacteria</taxon>
        <taxon>Bacillati</taxon>
        <taxon>Bacillota</taxon>
        <taxon>Clostridia</taxon>
        <taxon>Lachnospirales</taxon>
        <taxon>Cellulosilyticaceae</taxon>
        <taxon>Cellulosilyticum</taxon>
    </lineage>
</organism>
<gene>
    <name evidence="1" type="ordered locus">Clole_0708</name>
</gene>
<dbReference type="GO" id="GO:0016747">
    <property type="term" value="F:acyltransferase activity, transferring groups other than amino-acyl groups"/>
    <property type="evidence" value="ECO:0007669"/>
    <property type="project" value="TreeGrafter"/>
</dbReference>
<evidence type="ECO:0000313" key="1">
    <source>
        <dbReference type="EMBL" id="ADZ82441.1"/>
    </source>
</evidence>
<sequence length="265" mass="29971">MALLQVNFFSNSLMRSNTIHVILPNDVPSGMIQGNKHYERATKTLYLLHGFSGNTVDWMLGSLAQEMAIKYNLAIVMPSGENSFYLDGKGTGRAYGQFTGQELVTYIRKTFGLSNQKEDTFIGGLSMGGFGAIHTGLQYPENFGKMFGLSSALIIHNIKNKKEGFRDAKADYDYYVNTFGDLRELESSVNNPEYLVKERKKKGEMIQPIFMACGTEDFLIGENRAFHDFLKAEGVDVTYKESQGVHDWKFWNEYLEIAILWMLGV</sequence>
<name>F2JNU3_CELLD</name>
<proteinExistence type="predicted"/>
<dbReference type="EMBL" id="CP002582">
    <property type="protein sequence ID" value="ADZ82441.1"/>
    <property type="molecule type" value="Genomic_DNA"/>
</dbReference>
<protein>
    <submittedName>
        <fullName evidence="1">Esterase</fullName>
    </submittedName>
</protein>
<dbReference type="eggNOG" id="COG0627">
    <property type="taxonomic scope" value="Bacteria"/>
</dbReference>
<dbReference type="SUPFAM" id="SSF53474">
    <property type="entry name" value="alpha/beta-Hydrolases"/>
    <property type="match status" value="1"/>
</dbReference>
<dbReference type="STRING" id="642492.Clole_0708"/>
<dbReference type="HOGENOM" id="CLU_037618_3_0_9"/>
<evidence type="ECO:0000313" key="2">
    <source>
        <dbReference type="Proteomes" id="UP000008467"/>
    </source>
</evidence>
<dbReference type="Gene3D" id="3.40.50.1820">
    <property type="entry name" value="alpha/beta hydrolase"/>
    <property type="match status" value="1"/>
</dbReference>
<dbReference type="KEGG" id="cle:Clole_0708"/>
<dbReference type="PANTHER" id="PTHR48098">
    <property type="entry name" value="ENTEROCHELIN ESTERASE-RELATED"/>
    <property type="match status" value="1"/>
</dbReference>